<feature type="compositionally biased region" description="Basic and acidic residues" evidence="1">
    <location>
        <begin position="1409"/>
        <end position="1426"/>
    </location>
</feature>
<proteinExistence type="predicted"/>
<dbReference type="EnsemblMetazoa" id="AFUN011007-RA">
    <property type="protein sequence ID" value="AFUN011007-PA"/>
    <property type="gene ID" value="AFUN011007"/>
</dbReference>
<feature type="compositionally biased region" description="Low complexity" evidence="1">
    <location>
        <begin position="241"/>
        <end position="252"/>
    </location>
</feature>
<feature type="region of interest" description="Disordered" evidence="1">
    <location>
        <begin position="1346"/>
        <end position="1378"/>
    </location>
</feature>
<feature type="compositionally biased region" description="Polar residues" evidence="1">
    <location>
        <begin position="2206"/>
        <end position="2215"/>
    </location>
</feature>
<sequence length="2283" mass="244430">MEDELSDGDIVWVKVSNSWWPGEVMGDSRLSEEFLSSLRKKPLAVVKFFQEDSYEYVKNPNFIFKYNCPRKNEFLRKGLEQYRAKMKHMEKFPSDVMHAERVTGGDPDIVNLTDFQPQKKERYSGLFQDGRSSMGKGKSPKEKPSTPSKTFGTPISFGSSRKTMHEVRILAQPSSVPADSDVGTTLPAENVSLTGSQSLLASPGQVYHCYKCNNYSANRQNLIMLHIKHCRASYTAPSGLSSSSITTPTVPTRKVSYEKMDESAEDDDLEPESKIEQPRRPLPTTSKTKSFGTPFRNVEQLVPSKVEPSSEKRTRGGRKTTALSETHKHKKTARRRNKRSQSPEQDEDVSAVAKLNETEDNRSSVKVDKQADRQEDDGNRRDKANAVSVTTSREESTLVGIKNNTDVKLKNELLADWSEDEQEEDEGAKGQQVDMHLEEDIPAAEQKIGPPKDSPPVKTVKPGGTKKQQKETKQESMKQTLLAKKATKMEAKNDASTVHENEETGKVEEAKKDLEGSLEDSSTVAAVQVVTVSAISSTSATTIAPTAATVAPTSSPHATIKYRNIPKKQKREFVEVTNDDVSMVQEKHTVPSREGSTASSSSTTGSNELCIGNSQSSAPALATERPISAKQLILNRATRGSSKSLSGDENTTTTTISTEDGGSAVNSTEGNANREQKSQLDDAKKKTESSCFDFNEDEEERQQQRVSHTSTTMTMSRLDRKLDPAVRQKSIPLDSEAQEADRDVKLSQEIDSLLCEMDVPKLPEALSDVMAVVSDKIDCNRTLPPKERGKRIFKTRNKTVVTTSPSLSPNRIDNSGEVIPECINQAETVPEVIVESHPAASTVAKEKSNKKQQTYEEEKRIAKDKNDPKKEEDHQNPSVTSSAMTEEMIAMDVDQQQSAKKNRKSDEVLLPDSSGNGDAPLSSSVRRQRGKVGKSVTETTEKPSESASSSRKSKRNRRDVASLQETTPPIPITNDKDADESNITERVSKKMVTNATSSSSVTTATVDETFADGNTVMNEAPPLKKQSVETVVTHSQPRKEESVLTKKTPLTPPISMASKPTATDLQVAEALINLPVTASVLPPVTSSSSTDKGREVKNVPMKMNDAGEQPKEPIKVASSSQPISSIAAIVGQNAPTTNSSSSLVKSINPRKRHLQSMMLTTTETTNPHSKTMIIAVSPDMSIPSLPKSTVEDETATTNVAVSTKQDSSSIPEKNKQNESTFAEEQTKVLTENDKFDINNMPIVMDDSELLVDEMPSMVTAAANSVIKGVNGGGSATKIESLQSATMTSSRDKRQTTMATVKGSRPSKEQIVITSKGTVLTASTTSVSVASKFSSKPSVSVTSAITLGSSSRPASTTSTLPPNGSQQTVTTSPPKAASPVTTQLVAPKIILAVNQLHTTAGPYGSIIVKSDGKESCKPKTQDRRASGDDASSSVSSSSGSDGSSKKSHRVLRLTPQKLKEFSRLGYIEDRQGKGKMLTKSGMRQLYGKQAHLKQLPPTTKKKAVPISTKLITTTEGADVVVGSNSTNSDRASLPEVASSGSSVVIAAAADSSVQESSATTVRTVMAEPSVANVDEEEEILDQHNKVSTEMELPASSLVAPSGATILLESSPSSSGTGPAEVILGSTAELTMVGGSMTEASSSSGPSTATGSGGVQESSQLVAVTAENFGGPPHLFYLCSVRDETFVRVNDELLYLDASNQLVALPEQHQQHPSQQQGQHQSQQVAGTLNEDIIHQAEVILPTIGSNGADLSGDGSGEVGGNAAIVDATGAAVNDGTQQSFLLNTQDGQHIILDQQSLMALAAGGDASHIITADGQQIVLQETAQEWLAALSASQQQQQTGTVSTLVTPEGTQIIVAHENAGLIELQEHPVLLPTEIMQVNPNTTIETNAVLTKPPIMSTVEVPTKNGIESASRASEKKSATAVSSRMASSSTMAARSVSGSSLSSAIATGTTSNLDETLAAVIGHVPSNPHVPTSLELPITVTNPVIAKTSTASSRINAALFPLTTTATTVSSLADTIPAAAAAVVLVSGAEVSGTIDRVPSTSSLADLPHCSSPISHPDKKGNGDGQTFDDDETDAVLEGDEKPYSPTAEPTIASCTEEDDIQIPNTPESQHNSERHQQQLGDEFSDDGECEDDAQNDTRNHLLTDEDEANSNCSEIIAIQPNVVVLDAALLLNSPPNDDGIDDEMENDSEEEEHNEMVVQERSFFEQQPLQQPQHRSRNVAARSTNGGGNDGRPETLNLAEHHNSSNNDSGIDTSGAVCEGSASSGAARETGPVVRRTIVER</sequence>
<feature type="domain" description="PWWP" evidence="2">
    <location>
        <begin position="8"/>
        <end position="84"/>
    </location>
</feature>
<feature type="compositionally biased region" description="Basic and acidic residues" evidence="1">
    <location>
        <begin position="487"/>
        <end position="515"/>
    </location>
</feature>
<feature type="compositionally biased region" description="Acidic residues" evidence="1">
    <location>
        <begin position="2124"/>
        <end position="2136"/>
    </location>
</feature>
<reference evidence="3" key="1">
    <citation type="submission" date="2020-05" db="UniProtKB">
        <authorList>
            <consortium name="EnsemblMetazoa"/>
        </authorList>
    </citation>
    <scope>IDENTIFICATION</scope>
    <source>
        <strain evidence="3">FUMOZ</strain>
    </source>
</reference>
<feature type="region of interest" description="Disordered" evidence="1">
    <location>
        <begin position="1406"/>
        <end position="1450"/>
    </location>
</feature>
<feature type="compositionally biased region" description="Basic and acidic residues" evidence="1">
    <location>
        <begin position="844"/>
        <end position="875"/>
    </location>
</feature>
<feature type="compositionally biased region" description="Low complexity" evidence="1">
    <location>
        <begin position="1427"/>
        <end position="1441"/>
    </location>
</feature>
<feature type="compositionally biased region" description="Acidic residues" evidence="1">
    <location>
        <begin position="2180"/>
        <end position="2195"/>
    </location>
</feature>
<dbReference type="CDD" id="cd05162">
    <property type="entry name" value="PWWP"/>
    <property type="match status" value="1"/>
</dbReference>
<dbReference type="SUPFAM" id="SSF63748">
    <property type="entry name" value="Tudor/PWWP/MBT"/>
    <property type="match status" value="1"/>
</dbReference>
<feature type="compositionally biased region" description="Basic and acidic residues" evidence="1">
    <location>
        <begin position="672"/>
        <end position="688"/>
    </location>
</feature>
<name>A0A182RXI9_ANOFN</name>
<feature type="region of interest" description="Disordered" evidence="1">
    <location>
        <begin position="121"/>
        <end position="157"/>
    </location>
</feature>
<dbReference type="InterPro" id="IPR000313">
    <property type="entry name" value="PWWP_dom"/>
</dbReference>
<feature type="region of interest" description="Disordered" evidence="1">
    <location>
        <begin position="235"/>
        <end position="522"/>
    </location>
</feature>
<dbReference type="VEuPathDB" id="VectorBase:AFUN011007"/>
<feature type="compositionally biased region" description="Acidic residues" evidence="1">
    <location>
        <begin position="2068"/>
        <end position="2079"/>
    </location>
</feature>
<feature type="region of interest" description="Disordered" evidence="1">
    <location>
        <begin position="1281"/>
        <end position="1306"/>
    </location>
</feature>
<accession>A0A182RXI9</accession>
<feature type="compositionally biased region" description="Low complexity" evidence="1">
    <location>
        <begin position="1709"/>
        <end position="1722"/>
    </location>
</feature>
<feature type="region of interest" description="Disordered" evidence="1">
    <location>
        <begin position="1633"/>
        <end position="1654"/>
    </location>
</feature>
<protein>
    <submittedName>
        <fullName evidence="3">PWWP domain-containing protein</fullName>
    </submittedName>
</protein>
<feature type="compositionally biased region" description="Low complexity" evidence="1">
    <location>
        <begin position="595"/>
        <end position="606"/>
    </location>
</feature>
<feature type="region of interest" description="Disordered" evidence="1">
    <location>
        <begin position="578"/>
        <end position="742"/>
    </location>
</feature>
<feature type="region of interest" description="Disordered" evidence="1">
    <location>
        <begin position="1199"/>
        <end position="1223"/>
    </location>
</feature>
<feature type="region of interest" description="Disordered" evidence="1">
    <location>
        <begin position="2037"/>
        <end position="2136"/>
    </location>
</feature>
<evidence type="ECO:0000259" key="2">
    <source>
        <dbReference type="Pfam" id="PF00855"/>
    </source>
</evidence>
<organism evidence="3">
    <name type="scientific">Anopheles funestus</name>
    <name type="common">African malaria mosquito</name>
    <dbReference type="NCBI Taxonomy" id="62324"/>
    <lineage>
        <taxon>Eukaryota</taxon>
        <taxon>Metazoa</taxon>
        <taxon>Ecdysozoa</taxon>
        <taxon>Arthropoda</taxon>
        <taxon>Hexapoda</taxon>
        <taxon>Insecta</taxon>
        <taxon>Pterygota</taxon>
        <taxon>Neoptera</taxon>
        <taxon>Endopterygota</taxon>
        <taxon>Diptera</taxon>
        <taxon>Nematocera</taxon>
        <taxon>Culicoidea</taxon>
        <taxon>Culicidae</taxon>
        <taxon>Anophelinae</taxon>
        <taxon>Anopheles</taxon>
    </lineage>
</organism>
<feature type="compositionally biased region" description="Basic residues" evidence="1">
    <location>
        <begin position="327"/>
        <end position="339"/>
    </location>
</feature>
<feature type="compositionally biased region" description="Basic and acidic residues" evidence="1">
    <location>
        <begin position="717"/>
        <end position="726"/>
    </location>
</feature>
<feature type="compositionally biased region" description="Basic and acidic residues" evidence="1">
    <location>
        <begin position="356"/>
        <end position="384"/>
    </location>
</feature>
<dbReference type="Gene3D" id="2.30.30.140">
    <property type="match status" value="1"/>
</dbReference>
<feature type="compositionally biased region" description="Low complexity" evidence="1">
    <location>
        <begin position="1633"/>
        <end position="1648"/>
    </location>
</feature>
<feature type="region of interest" description="Disordered" evidence="1">
    <location>
        <begin position="1902"/>
        <end position="1934"/>
    </location>
</feature>
<dbReference type="VEuPathDB" id="VectorBase:AFUN2_002853"/>
<feature type="region of interest" description="Disordered" evidence="1">
    <location>
        <begin position="838"/>
        <end position="1002"/>
    </location>
</feature>
<feature type="compositionally biased region" description="Polar residues" evidence="1">
    <location>
        <begin position="638"/>
        <end position="671"/>
    </location>
</feature>
<feature type="region of interest" description="Disordered" evidence="1">
    <location>
        <begin position="2175"/>
        <end position="2283"/>
    </location>
</feature>
<feature type="region of interest" description="Disordered" evidence="1">
    <location>
        <begin position="1705"/>
        <end position="1724"/>
    </location>
</feature>
<evidence type="ECO:0000313" key="3">
    <source>
        <dbReference type="EnsemblMetazoa" id="AFUN011007-PA"/>
    </source>
</evidence>
<dbReference type="Pfam" id="PF00855">
    <property type="entry name" value="PWWP"/>
    <property type="match status" value="1"/>
</dbReference>
<feature type="compositionally biased region" description="Acidic residues" evidence="1">
    <location>
        <begin position="417"/>
        <end position="426"/>
    </location>
</feature>
<feature type="compositionally biased region" description="Low complexity" evidence="1">
    <location>
        <begin position="1919"/>
        <end position="1934"/>
    </location>
</feature>
<feature type="compositionally biased region" description="Polar residues" evidence="1">
    <location>
        <begin position="913"/>
        <end position="925"/>
    </location>
</feature>
<feature type="region of interest" description="Disordered" evidence="1">
    <location>
        <begin position="1014"/>
        <end position="1058"/>
    </location>
</feature>
<evidence type="ECO:0000256" key="1">
    <source>
        <dbReference type="SAM" id="MobiDB-lite"/>
    </source>
</evidence>
<dbReference type="STRING" id="62324.A0A182RXI9"/>
<feature type="compositionally biased region" description="Polar residues" evidence="1">
    <location>
        <begin position="704"/>
        <end position="715"/>
    </location>
</feature>